<gene>
    <name evidence="1" type="ORF">METZ01_LOCUS190884</name>
</gene>
<proteinExistence type="predicted"/>
<name>A0A382DHR3_9ZZZZ</name>
<reference evidence="1" key="1">
    <citation type="submission" date="2018-05" db="EMBL/GenBank/DDBJ databases">
        <authorList>
            <person name="Lanie J.A."/>
            <person name="Ng W.-L."/>
            <person name="Kazmierczak K.M."/>
            <person name="Andrzejewski T.M."/>
            <person name="Davidsen T.M."/>
            <person name="Wayne K.J."/>
            <person name="Tettelin H."/>
            <person name="Glass J.I."/>
            <person name="Rusch D."/>
            <person name="Podicherti R."/>
            <person name="Tsui H.-C.T."/>
            <person name="Winkler M.E."/>
        </authorList>
    </citation>
    <scope>NUCLEOTIDE SEQUENCE</scope>
</reference>
<dbReference type="AlphaFoldDB" id="A0A382DHR3"/>
<accession>A0A382DHR3</accession>
<organism evidence="1">
    <name type="scientific">marine metagenome</name>
    <dbReference type="NCBI Taxonomy" id="408172"/>
    <lineage>
        <taxon>unclassified sequences</taxon>
        <taxon>metagenomes</taxon>
        <taxon>ecological metagenomes</taxon>
    </lineage>
</organism>
<protein>
    <submittedName>
        <fullName evidence="1">Uncharacterized protein</fullName>
    </submittedName>
</protein>
<dbReference type="EMBL" id="UINC01039483">
    <property type="protein sequence ID" value="SVB38030.1"/>
    <property type="molecule type" value="Genomic_DNA"/>
</dbReference>
<evidence type="ECO:0000313" key="1">
    <source>
        <dbReference type="EMBL" id="SVB38030.1"/>
    </source>
</evidence>
<sequence length="96" mass="10545">MKINAKFFSAIIFLIAQAIAAVIWGASLSAEVSRLAVLQDKANATASIDVIAFRLDDLTKELEDMQKLDREIILQHEKLFAILGSNARSGNSTYGY</sequence>